<dbReference type="AlphaFoldDB" id="A0A438IJU5"/>
<evidence type="ECO:0000313" key="1">
    <source>
        <dbReference type="EMBL" id="RVW96994.1"/>
    </source>
</evidence>
<dbReference type="PANTHER" id="PTHR46890">
    <property type="entry name" value="NON-LTR RETROLELEMENT REVERSE TRANSCRIPTASE-LIKE PROTEIN-RELATED"/>
    <property type="match status" value="1"/>
</dbReference>
<organism evidence="1 2">
    <name type="scientific">Vitis vinifera</name>
    <name type="common">Grape</name>
    <dbReference type="NCBI Taxonomy" id="29760"/>
    <lineage>
        <taxon>Eukaryota</taxon>
        <taxon>Viridiplantae</taxon>
        <taxon>Streptophyta</taxon>
        <taxon>Embryophyta</taxon>
        <taxon>Tracheophyta</taxon>
        <taxon>Spermatophyta</taxon>
        <taxon>Magnoliopsida</taxon>
        <taxon>eudicotyledons</taxon>
        <taxon>Gunneridae</taxon>
        <taxon>Pentapetalae</taxon>
        <taxon>rosids</taxon>
        <taxon>Vitales</taxon>
        <taxon>Vitaceae</taxon>
        <taxon>Viteae</taxon>
        <taxon>Vitis</taxon>
    </lineage>
</organism>
<gene>
    <name evidence="1" type="ORF">CK203_032309</name>
</gene>
<dbReference type="PANTHER" id="PTHR46890:SF1">
    <property type="entry name" value="REVERSE TRANSCRIPTASE DOMAIN-CONTAINING PROTEIN"/>
    <property type="match status" value="1"/>
</dbReference>
<comment type="caution">
    <text evidence="1">The sequence shown here is derived from an EMBL/GenBank/DDBJ whole genome shotgun (WGS) entry which is preliminary data.</text>
</comment>
<evidence type="ECO:0008006" key="3">
    <source>
        <dbReference type="Google" id="ProtNLM"/>
    </source>
</evidence>
<evidence type="ECO:0000313" key="2">
    <source>
        <dbReference type="Proteomes" id="UP000288805"/>
    </source>
</evidence>
<sequence length="105" mass="12012">MDRDKAPGPDGFTIAVFQDCWDVIKEDLVRVFKNFIGAELSIKALMPLSLFFAQKEYDKENLRFRPISLITSLYKIIAKVLSGRLRGVYMKPSILLKALLFKGDK</sequence>
<dbReference type="Proteomes" id="UP000288805">
    <property type="component" value="Unassembled WGS sequence"/>
</dbReference>
<protein>
    <recommendedName>
        <fullName evidence="3">Reverse transcriptase domain-containing protein</fullName>
    </recommendedName>
</protein>
<dbReference type="EMBL" id="QGNW01000104">
    <property type="protein sequence ID" value="RVW96994.1"/>
    <property type="molecule type" value="Genomic_DNA"/>
</dbReference>
<accession>A0A438IJU5</accession>
<reference evidence="1 2" key="1">
    <citation type="journal article" date="2018" name="PLoS Genet.">
        <title>Population sequencing reveals clonal diversity and ancestral inbreeding in the grapevine cultivar Chardonnay.</title>
        <authorList>
            <person name="Roach M.J."/>
            <person name="Johnson D.L."/>
            <person name="Bohlmann J."/>
            <person name="van Vuuren H.J."/>
            <person name="Jones S.J."/>
            <person name="Pretorius I.S."/>
            <person name="Schmidt S.A."/>
            <person name="Borneman A.R."/>
        </authorList>
    </citation>
    <scope>NUCLEOTIDE SEQUENCE [LARGE SCALE GENOMIC DNA]</scope>
    <source>
        <strain evidence="2">cv. Chardonnay</strain>
        <tissue evidence="1">Leaf</tissue>
    </source>
</reference>
<dbReference type="InterPro" id="IPR052343">
    <property type="entry name" value="Retrotransposon-Effector_Assoc"/>
</dbReference>
<proteinExistence type="predicted"/>
<name>A0A438IJU5_VITVI</name>